<feature type="transmembrane region" description="Helical" evidence="5">
    <location>
        <begin position="33"/>
        <end position="55"/>
    </location>
</feature>
<evidence type="ECO:0000256" key="1">
    <source>
        <dbReference type="ARBA" id="ARBA00004141"/>
    </source>
</evidence>
<dbReference type="RefSeq" id="WP_377170109.1">
    <property type="nucleotide sequence ID" value="NZ_JBHTJC010000002.1"/>
</dbReference>
<keyword evidence="7" id="KW-1185">Reference proteome</keyword>
<dbReference type="Proteomes" id="UP001607157">
    <property type="component" value="Unassembled WGS sequence"/>
</dbReference>
<protein>
    <submittedName>
        <fullName evidence="6">DoxX family protein</fullName>
    </submittedName>
</protein>
<feature type="transmembrane region" description="Helical" evidence="5">
    <location>
        <begin position="114"/>
        <end position="130"/>
    </location>
</feature>
<evidence type="ECO:0000313" key="6">
    <source>
        <dbReference type="EMBL" id="MFH0254327.1"/>
    </source>
</evidence>
<keyword evidence="4 5" id="KW-0472">Membrane</keyword>
<proteinExistence type="predicted"/>
<dbReference type="Pfam" id="PF13564">
    <property type="entry name" value="DoxX_2"/>
    <property type="match status" value="1"/>
</dbReference>
<reference evidence="6 7" key="1">
    <citation type="submission" date="2024-10" db="EMBL/GenBank/DDBJ databases">
        <authorList>
            <person name="Yang X.-N."/>
        </authorList>
    </citation>
    <scope>NUCLEOTIDE SEQUENCE [LARGE SCALE GENOMIC DNA]</scope>
    <source>
        <strain evidence="6 7">CAU 1059</strain>
    </source>
</reference>
<accession>A0ABW7I821</accession>
<evidence type="ECO:0000256" key="4">
    <source>
        <dbReference type="ARBA" id="ARBA00023136"/>
    </source>
</evidence>
<keyword evidence="3 5" id="KW-1133">Transmembrane helix</keyword>
<gene>
    <name evidence="6" type="ORF">ACGRVM_10510</name>
</gene>
<keyword evidence="2 5" id="KW-0812">Transmembrane</keyword>
<evidence type="ECO:0000256" key="5">
    <source>
        <dbReference type="SAM" id="Phobius"/>
    </source>
</evidence>
<comment type="subcellular location">
    <subcellularLocation>
        <location evidence="1">Membrane</location>
        <topology evidence="1">Multi-pass membrane protein</topology>
    </subcellularLocation>
</comment>
<dbReference type="EMBL" id="JBIHMM010000002">
    <property type="protein sequence ID" value="MFH0254327.1"/>
    <property type="molecule type" value="Genomic_DNA"/>
</dbReference>
<evidence type="ECO:0000313" key="7">
    <source>
        <dbReference type="Proteomes" id="UP001607157"/>
    </source>
</evidence>
<dbReference type="InterPro" id="IPR032808">
    <property type="entry name" value="DoxX"/>
</dbReference>
<comment type="caution">
    <text evidence="6">The sequence shown here is derived from an EMBL/GenBank/DDBJ whole genome shotgun (WGS) entry which is preliminary data.</text>
</comment>
<organism evidence="6 7">
    <name type="scientific">Roseovarius aquimarinus</name>
    <dbReference type="NCBI Taxonomy" id="1229156"/>
    <lineage>
        <taxon>Bacteria</taxon>
        <taxon>Pseudomonadati</taxon>
        <taxon>Pseudomonadota</taxon>
        <taxon>Alphaproteobacteria</taxon>
        <taxon>Rhodobacterales</taxon>
        <taxon>Roseobacteraceae</taxon>
        <taxon>Roseovarius</taxon>
    </lineage>
</organism>
<evidence type="ECO:0000256" key="2">
    <source>
        <dbReference type="ARBA" id="ARBA00022692"/>
    </source>
</evidence>
<name>A0ABW7I821_9RHOB</name>
<evidence type="ECO:0000256" key="3">
    <source>
        <dbReference type="ARBA" id="ARBA00022989"/>
    </source>
</evidence>
<sequence length="132" mass="13793">MTRHFTPSPRHGRASIVPPLSARRLTHGAVDAIRILLAAVFLFAGAAKLIGLPLVAAPDHLTPMNDWIPRAVGAAQVVGGFLLGVPRMSVIGAMLLMLAMSGVAAMQALTGSGTVLPILGMVYLCAVMMIER</sequence>